<feature type="domain" description="Transcription initiation factor TFIID component TAF4 C-terminal" evidence="10">
    <location>
        <begin position="31"/>
        <end position="240"/>
    </location>
</feature>
<comment type="subcellular location">
    <subcellularLocation>
        <location evidence="1">Nucleus</location>
    </subcellularLocation>
</comment>
<evidence type="ECO:0000256" key="8">
    <source>
        <dbReference type="ARBA" id="ARBA00031747"/>
    </source>
</evidence>
<comment type="function">
    <text evidence="7">Functions as a component of the DNA-binding general transcription factor complex TFIID. Binding of TFIID to a promoter (with or without TATA element) is the initial step in pre-initiation complex (PIC) formation. TFIID plays a key role in the regulation of gene expression by RNA polymerase II through different activities such as transcription activator interaction, core promoter recognition and selectivity, TFIIA and TFIIB interaction, chromatin modification (histone acetylation by TAF1), facilitation of DNA opening and initiation of transcription.</text>
</comment>
<accession>A0AAD5TTZ3</accession>
<dbReference type="Proteomes" id="UP001211065">
    <property type="component" value="Unassembled WGS sequence"/>
</dbReference>
<evidence type="ECO:0000313" key="11">
    <source>
        <dbReference type="EMBL" id="KAJ3203726.1"/>
    </source>
</evidence>
<dbReference type="AlphaFoldDB" id="A0AAD5TTZ3"/>
<dbReference type="InterPro" id="IPR007900">
    <property type="entry name" value="TAF4_C"/>
</dbReference>
<evidence type="ECO:0000256" key="9">
    <source>
        <dbReference type="SAM" id="MobiDB-lite"/>
    </source>
</evidence>
<evidence type="ECO:0000256" key="2">
    <source>
        <dbReference type="ARBA" id="ARBA00006178"/>
    </source>
</evidence>
<dbReference type="EMBL" id="JADGJW010001387">
    <property type="protein sequence ID" value="KAJ3203726.1"/>
    <property type="molecule type" value="Genomic_DNA"/>
</dbReference>
<evidence type="ECO:0000259" key="10">
    <source>
        <dbReference type="Pfam" id="PF05236"/>
    </source>
</evidence>
<reference evidence="11" key="1">
    <citation type="submission" date="2020-05" db="EMBL/GenBank/DDBJ databases">
        <title>Phylogenomic resolution of chytrid fungi.</title>
        <authorList>
            <person name="Stajich J.E."/>
            <person name="Amses K."/>
            <person name="Simmons R."/>
            <person name="Seto K."/>
            <person name="Myers J."/>
            <person name="Bonds A."/>
            <person name="Quandt C.A."/>
            <person name="Barry K."/>
            <person name="Liu P."/>
            <person name="Grigoriev I."/>
            <person name="Longcore J.E."/>
            <person name="James T.Y."/>
        </authorList>
    </citation>
    <scope>NUCLEOTIDE SEQUENCE</scope>
    <source>
        <strain evidence="11">JEL0476</strain>
    </source>
</reference>
<comment type="similarity">
    <text evidence="2">Belongs to the TAF4 family.</text>
</comment>
<proteinExistence type="inferred from homology"/>
<feature type="region of interest" description="Disordered" evidence="9">
    <location>
        <begin position="69"/>
        <end position="123"/>
    </location>
</feature>
<protein>
    <recommendedName>
        <fullName evidence="3">Transcription initiation factor TFIID subunit 4</fullName>
    </recommendedName>
    <alternativeName>
        <fullName evidence="8">TBP-associated factor 4</fullName>
    </alternativeName>
</protein>
<keyword evidence="12" id="KW-1185">Reference proteome</keyword>
<keyword evidence="6" id="KW-0539">Nucleus</keyword>
<dbReference type="GO" id="GO:0006352">
    <property type="term" value="P:DNA-templated transcription initiation"/>
    <property type="evidence" value="ECO:0007669"/>
    <property type="project" value="InterPro"/>
</dbReference>
<evidence type="ECO:0000256" key="4">
    <source>
        <dbReference type="ARBA" id="ARBA00023015"/>
    </source>
</evidence>
<evidence type="ECO:0000256" key="1">
    <source>
        <dbReference type="ARBA" id="ARBA00004123"/>
    </source>
</evidence>
<gene>
    <name evidence="11" type="ORF">HK099_001388</name>
</gene>
<evidence type="ECO:0000256" key="5">
    <source>
        <dbReference type="ARBA" id="ARBA00023163"/>
    </source>
</evidence>
<feature type="region of interest" description="Disordered" evidence="9">
    <location>
        <begin position="141"/>
        <end position="191"/>
    </location>
</feature>
<keyword evidence="4" id="KW-0805">Transcription regulation</keyword>
<organism evidence="11 12">
    <name type="scientific">Clydaea vesicula</name>
    <dbReference type="NCBI Taxonomy" id="447962"/>
    <lineage>
        <taxon>Eukaryota</taxon>
        <taxon>Fungi</taxon>
        <taxon>Fungi incertae sedis</taxon>
        <taxon>Chytridiomycota</taxon>
        <taxon>Chytridiomycota incertae sedis</taxon>
        <taxon>Chytridiomycetes</taxon>
        <taxon>Lobulomycetales</taxon>
        <taxon>Lobulomycetaceae</taxon>
        <taxon>Clydaea</taxon>
    </lineage>
</organism>
<feature type="non-terminal residue" evidence="11">
    <location>
        <position position="242"/>
    </location>
</feature>
<evidence type="ECO:0000256" key="3">
    <source>
        <dbReference type="ARBA" id="ARBA00017306"/>
    </source>
</evidence>
<evidence type="ECO:0000256" key="6">
    <source>
        <dbReference type="ARBA" id="ARBA00023242"/>
    </source>
</evidence>
<dbReference type="GO" id="GO:0005669">
    <property type="term" value="C:transcription factor TFIID complex"/>
    <property type="evidence" value="ECO:0007669"/>
    <property type="project" value="InterPro"/>
</dbReference>
<sequence length="242" mass="26726">MVKASKHRKGINYQKFIKEEEKSLATSILLDNSKKQKVLVTLTSQPKKRMAELEKMEKDEERRLRVANGFGGIQGEEDFNGSTAGGFPDMSNVDDEEDGGKKKKKKGKKADQPEHIKTANANSRALTAFGGELKSWMVPKGQFDDPTLIAPKKKNKNKDNSPKSGGSSPSSSLIGSGAVGGHLQQQQLQQLLQQNKSISELNTPLYASNGEQISKIMLDRDLKRISLVDALFTLERDDNLKN</sequence>
<keyword evidence="5" id="KW-0804">Transcription</keyword>
<name>A0AAD5TTZ3_9FUNG</name>
<feature type="compositionally biased region" description="Low complexity" evidence="9">
    <location>
        <begin position="162"/>
        <end position="176"/>
    </location>
</feature>
<evidence type="ECO:0000313" key="12">
    <source>
        <dbReference type="Proteomes" id="UP001211065"/>
    </source>
</evidence>
<evidence type="ECO:0000256" key="7">
    <source>
        <dbReference type="ARBA" id="ARBA00025346"/>
    </source>
</evidence>
<comment type="caution">
    <text evidence="11">The sequence shown here is derived from an EMBL/GenBank/DDBJ whole genome shotgun (WGS) entry which is preliminary data.</text>
</comment>
<dbReference type="Pfam" id="PF05236">
    <property type="entry name" value="TAF4"/>
    <property type="match status" value="1"/>
</dbReference>